<dbReference type="EMBL" id="KZ679270">
    <property type="protein sequence ID" value="PTB36496.1"/>
    <property type="molecule type" value="Genomic_DNA"/>
</dbReference>
<evidence type="ECO:0000313" key="1">
    <source>
        <dbReference type="EMBL" id="PTB36496.1"/>
    </source>
</evidence>
<name>A0A2T3YVD5_TRIA4</name>
<accession>A0A2T3YVD5</accession>
<dbReference type="Proteomes" id="UP000240493">
    <property type="component" value="Unassembled WGS sequence"/>
</dbReference>
<protein>
    <submittedName>
        <fullName evidence="1">Uncharacterized protein</fullName>
    </submittedName>
</protein>
<dbReference type="AlphaFoldDB" id="A0A2T3YVD5"/>
<keyword evidence="2" id="KW-1185">Reference proteome</keyword>
<gene>
    <name evidence="1" type="ORF">M441DRAFT_449381</name>
</gene>
<reference evidence="1 2" key="1">
    <citation type="submission" date="2016-07" db="EMBL/GenBank/DDBJ databases">
        <title>Multiple horizontal gene transfer events from other fungi enriched the ability of initially mycotrophic Trichoderma (Ascomycota) to feed on dead plant biomass.</title>
        <authorList>
            <consortium name="DOE Joint Genome Institute"/>
            <person name="Aerts A."/>
            <person name="Atanasova L."/>
            <person name="Chenthamara K."/>
            <person name="Zhang J."/>
            <person name="Grujic M."/>
            <person name="Henrissat B."/>
            <person name="Kuo A."/>
            <person name="Salamov A."/>
            <person name="Lipzen A."/>
            <person name="Labutti K."/>
            <person name="Barry K."/>
            <person name="Miao Y."/>
            <person name="Rahimi M.J."/>
            <person name="Shen Q."/>
            <person name="Grigoriev I.V."/>
            <person name="Kubicek C.P."/>
            <person name="Druzhinina I.S."/>
        </authorList>
    </citation>
    <scope>NUCLEOTIDE SEQUENCE [LARGE SCALE GENOMIC DNA]</scope>
    <source>
        <strain evidence="1 2">CBS 433.97</strain>
    </source>
</reference>
<proteinExistence type="predicted"/>
<sequence>MSGSSWTGIFSGSAFDDPSLEVDAALRIGMAAVQLMKGLGKEMQKKEGKKKTLRSKVALEPPVGAFIAQQQHGINHIGFRTKGLGSRLKDTCDYPSATIHLQTSMPCKCVSRGRRLHGHAAAAFIYFPQPQRCEQGSHARQNGGSTYMVFCYDLEAHANTILPVYTQPITCRMGA</sequence>
<organism evidence="1 2">
    <name type="scientific">Trichoderma asperellum (strain ATCC 204424 / CBS 433.97 / NBRC 101777)</name>
    <dbReference type="NCBI Taxonomy" id="1042311"/>
    <lineage>
        <taxon>Eukaryota</taxon>
        <taxon>Fungi</taxon>
        <taxon>Dikarya</taxon>
        <taxon>Ascomycota</taxon>
        <taxon>Pezizomycotina</taxon>
        <taxon>Sordariomycetes</taxon>
        <taxon>Hypocreomycetidae</taxon>
        <taxon>Hypocreales</taxon>
        <taxon>Hypocreaceae</taxon>
        <taxon>Trichoderma</taxon>
    </lineage>
</organism>
<evidence type="ECO:0000313" key="2">
    <source>
        <dbReference type="Proteomes" id="UP000240493"/>
    </source>
</evidence>